<name>A0A8K0HYS4_COCNU</name>
<reference evidence="2" key="2">
    <citation type="submission" date="2019-07" db="EMBL/GenBank/DDBJ databases">
        <authorList>
            <person name="Yang Y."/>
            <person name="Bocs S."/>
            <person name="Baudouin L."/>
        </authorList>
    </citation>
    <scope>NUCLEOTIDE SEQUENCE</scope>
    <source>
        <tissue evidence="2">Spear leaf of Hainan Tall coconut</tissue>
    </source>
</reference>
<dbReference type="Proteomes" id="UP000797356">
    <property type="component" value="Chromosome 2"/>
</dbReference>
<gene>
    <name evidence="2" type="ORF">COCNU_02G007490</name>
</gene>
<evidence type="ECO:0000313" key="3">
    <source>
        <dbReference type="Proteomes" id="UP000797356"/>
    </source>
</evidence>
<proteinExistence type="predicted"/>
<feature type="region of interest" description="Disordered" evidence="1">
    <location>
        <begin position="1"/>
        <end position="53"/>
    </location>
</feature>
<reference evidence="2" key="1">
    <citation type="journal article" date="2017" name="Gigascience">
        <title>The genome draft of coconut (Cocos nucifera).</title>
        <authorList>
            <person name="Xiao Y."/>
            <person name="Xu P."/>
            <person name="Fan H."/>
            <person name="Baudouin L."/>
            <person name="Xia W."/>
            <person name="Bocs S."/>
            <person name="Xu J."/>
            <person name="Li Q."/>
            <person name="Guo A."/>
            <person name="Zhou L."/>
            <person name="Li J."/>
            <person name="Wu Y."/>
            <person name="Ma Z."/>
            <person name="Armero A."/>
            <person name="Issali A.E."/>
            <person name="Liu N."/>
            <person name="Peng M."/>
            <person name="Yang Y."/>
        </authorList>
    </citation>
    <scope>NUCLEOTIDE SEQUENCE</scope>
    <source>
        <tissue evidence="2">Spear leaf of Hainan Tall coconut</tissue>
    </source>
</reference>
<keyword evidence="3" id="KW-1185">Reference proteome</keyword>
<evidence type="ECO:0000256" key="1">
    <source>
        <dbReference type="SAM" id="MobiDB-lite"/>
    </source>
</evidence>
<accession>A0A8K0HYS4</accession>
<organism evidence="2 3">
    <name type="scientific">Cocos nucifera</name>
    <name type="common">Coconut palm</name>
    <dbReference type="NCBI Taxonomy" id="13894"/>
    <lineage>
        <taxon>Eukaryota</taxon>
        <taxon>Viridiplantae</taxon>
        <taxon>Streptophyta</taxon>
        <taxon>Embryophyta</taxon>
        <taxon>Tracheophyta</taxon>
        <taxon>Spermatophyta</taxon>
        <taxon>Magnoliopsida</taxon>
        <taxon>Liliopsida</taxon>
        <taxon>Arecaceae</taxon>
        <taxon>Arecoideae</taxon>
        <taxon>Cocoseae</taxon>
        <taxon>Attaleinae</taxon>
        <taxon>Cocos</taxon>
    </lineage>
</organism>
<dbReference type="EMBL" id="CM017873">
    <property type="protein sequence ID" value="KAG1330781.1"/>
    <property type="molecule type" value="Genomic_DNA"/>
</dbReference>
<protein>
    <submittedName>
        <fullName evidence="2">Uncharacterized protein</fullName>
    </submittedName>
</protein>
<evidence type="ECO:0000313" key="2">
    <source>
        <dbReference type="EMBL" id="KAG1330781.1"/>
    </source>
</evidence>
<sequence>MMSIGASYAQLHVQQERYKEKLKRKEGEKEAKRQKGSKGKVHPTGPVTPSSKP</sequence>
<comment type="caution">
    <text evidence="2">The sequence shown here is derived from an EMBL/GenBank/DDBJ whole genome shotgun (WGS) entry which is preliminary data.</text>
</comment>
<feature type="compositionally biased region" description="Basic and acidic residues" evidence="1">
    <location>
        <begin position="14"/>
        <end position="33"/>
    </location>
</feature>
<dbReference type="AlphaFoldDB" id="A0A8K0HYS4"/>